<dbReference type="PATRIC" id="fig|1134457.3.peg.3801"/>
<proteinExistence type="predicted"/>
<dbReference type="Proteomes" id="UP000010932">
    <property type="component" value="Unassembled WGS sequence"/>
</dbReference>
<accession>L7E1D1</accession>
<evidence type="ECO:0000313" key="1">
    <source>
        <dbReference type="EMBL" id="ELP53250.1"/>
    </source>
</evidence>
<sequence>MPMPLLKLRVVRSPSLVARSSSTPTQHQREIAEAYTLPPPTTVAKATI</sequence>
<reference evidence="1 2" key="1">
    <citation type="journal article" date="2013" name="Genome Announc.">
        <title>Whole-Genome Sequence of Microcystis aeruginosa TAIHU98, a Nontoxic Bloom-Forming Strain Isolated from Taihu Lake, China.</title>
        <authorList>
            <person name="Yang C."/>
            <person name="Zhang W."/>
            <person name="Ren M."/>
            <person name="Song L."/>
            <person name="Li T."/>
            <person name="Zhao J."/>
        </authorList>
    </citation>
    <scope>NUCLEOTIDE SEQUENCE [LARGE SCALE GENOMIC DNA]</scope>
    <source>
        <strain evidence="1 2">TAIHU98</strain>
    </source>
</reference>
<dbReference type="AlphaFoldDB" id="L7E1D1"/>
<gene>
    <name evidence="1" type="ORF">O53_2054</name>
</gene>
<name>L7E1D1_MICAE</name>
<comment type="caution">
    <text evidence="1">The sequence shown here is derived from an EMBL/GenBank/DDBJ whole genome shotgun (WGS) entry which is preliminary data.</text>
</comment>
<dbReference type="EMBL" id="ANKQ01000002">
    <property type="protein sequence ID" value="ELP53250.1"/>
    <property type="molecule type" value="Genomic_DNA"/>
</dbReference>
<organism evidence="1 2">
    <name type="scientific">Microcystis aeruginosa TAIHU98</name>
    <dbReference type="NCBI Taxonomy" id="1134457"/>
    <lineage>
        <taxon>Bacteria</taxon>
        <taxon>Bacillati</taxon>
        <taxon>Cyanobacteriota</taxon>
        <taxon>Cyanophyceae</taxon>
        <taxon>Oscillatoriophycideae</taxon>
        <taxon>Chroococcales</taxon>
        <taxon>Microcystaceae</taxon>
        <taxon>Microcystis</taxon>
    </lineage>
</organism>
<evidence type="ECO:0000313" key="2">
    <source>
        <dbReference type="Proteomes" id="UP000010932"/>
    </source>
</evidence>
<protein>
    <submittedName>
        <fullName evidence="1">Uncharacterized protein</fullName>
    </submittedName>
</protein>